<keyword evidence="1" id="KW-1133">Transmembrane helix</keyword>
<evidence type="ECO:0000313" key="2">
    <source>
        <dbReference type="EMBL" id="KAF2098151.1"/>
    </source>
</evidence>
<dbReference type="EMBL" id="ML978127">
    <property type="protein sequence ID" value="KAF2098151.1"/>
    <property type="molecule type" value="Genomic_DNA"/>
</dbReference>
<keyword evidence="1" id="KW-0812">Transmembrane</keyword>
<evidence type="ECO:0000256" key="1">
    <source>
        <dbReference type="SAM" id="Phobius"/>
    </source>
</evidence>
<proteinExistence type="predicted"/>
<dbReference type="Proteomes" id="UP000799772">
    <property type="component" value="Unassembled WGS sequence"/>
</dbReference>
<dbReference type="AlphaFoldDB" id="A0A9P4IAA8"/>
<protein>
    <submittedName>
        <fullName evidence="2">Uncharacterized protein</fullName>
    </submittedName>
</protein>
<feature type="transmembrane region" description="Helical" evidence="1">
    <location>
        <begin position="6"/>
        <end position="25"/>
    </location>
</feature>
<gene>
    <name evidence="2" type="ORF">NA57DRAFT_57316</name>
</gene>
<name>A0A9P4IAA8_9PEZI</name>
<comment type="caution">
    <text evidence="2">The sequence shown here is derived from an EMBL/GenBank/DDBJ whole genome shotgun (WGS) entry which is preliminary data.</text>
</comment>
<organism evidence="2 3">
    <name type="scientific">Rhizodiscina lignyota</name>
    <dbReference type="NCBI Taxonomy" id="1504668"/>
    <lineage>
        <taxon>Eukaryota</taxon>
        <taxon>Fungi</taxon>
        <taxon>Dikarya</taxon>
        <taxon>Ascomycota</taxon>
        <taxon>Pezizomycotina</taxon>
        <taxon>Dothideomycetes</taxon>
        <taxon>Pleosporomycetidae</taxon>
        <taxon>Aulographales</taxon>
        <taxon>Rhizodiscinaceae</taxon>
        <taxon>Rhizodiscina</taxon>
    </lineage>
</organism>
<dbReference type="OrthoDB" id="10592921at2759"/>
<dbReference type="InterPro" id="IPR025363">
    <property type="entry name" value="DUF4267"/>
</dbReference>
<dbReference type="Pfam" id="PF14087">
    <property type="entry name" value="DUF4267"/>
    <property type="match status" value="1"/>
</dbReference>
<keyword evidence="3" id="KW-1185">Reference proteome</keyword>
<accession>A0A9P4IAA8</accession>
<keyword evidence="1" id="KW-0472">Membrane</keyword>
<reference evidence="2" key="1">
    <citation type="journal article" date="2020" name="Stud. Mycol.">
        <title>101 Dothideomycetes genomes: a test case for predicting lifestyles and emergence of pathogens.</title>
        <authorList>
            <person name="Haridas S."/>
            <person name="Albert R."/>
            <person name="Binder M."/>
            <person name="Bloem J."/>
            <person name="Labutti K."/>
            <person name="Salamov A."/>
            <person name="Andreopoulos B."/>
            <person name="Baker S."/>
            <person name="Barry K."/>
            <person name="Bills G."/>
            <person name="Bluhm B."/>
            <person name="Cannon C."/>
            <person name="Castanera R."/>
            <person name="Culley D."/>
            <person name="Daum C."/>
            <person name="Ezra D."/>
            <person name="Gonzalez J."/>
            <person name="Henrissat B."/>
            <person name="Kuo A."/>
            <person name="Liang C."/>
            <person name="Lipzen A."/>
            <person name="Lutzoni F."/>
            <person name="Magnuson J."/>
            <person name="Mondo S."/>
            <person name="Nolan M."/>
            <person name="Ohm R."/>
            <person name="Pangilinan J."/>
            <person name="Park H.-J."/>
            <person name="Ramirez L."/>
            <person name="Alfaro M."/>
            <person name="Sun H."/>
            <person name="Tritt A."/>
            <person name="Yoshinaga Y."/>
            <person name="Zwiers L.-H."/>
            <person name="Turgeon B."/>
            <person name="Goodwin S."/>
            <person name="Spatafora J."/>
            <person name="Crous P."/>
            <person name="Grigoriev I."/>
        </authorList>
    </citation>
    <scope>NUCLEOTIDE SEQUENCE</scope>
    <source>
        <strain evidence="2">CBS 133067</strain>
    </source>
</reference>
<evidence type="ECO:0000313" key="3">
    <source>
        <dbReference type="Proteomes" id="UP000799772"/>
    </source>
</evidence>
<sequence>MSSTHFFAYFLGTTSISIGLIGLTLPKFASYRLFGVPFTAIAPPSSSPVDATSPREQTSEHPAAAYLAAKSVRDIALGISYFTFAMRSDWGPVRVVAAAHCFVGWMDAIIVRFWPGGVKGKEWGHAIGTTVLAACVWTGTGF</sequence>